<dbReference type="Gene3D" id="1.20.120.420">
    <property type="entry name" value="translation initiation factor eif-2b, domain 1"/>
    <property type="match status" value="1"/>
</dbReference>
<evidence type="ECO:0000256" key="4">
    <source>
        <dbReference type="ARBA" id="ARBA00023235"/>
    </source>
</evidence>
<dbReference type="EMBL" id="JACMSC010000009">
    <property type="protein sequence ID" value="KAG6508066.1"/>
    <property type="molecule type" value="Genomic_DNA"/>
</dbReference>
<evidence type="ECO:0000313" key="9">
    <source>
        <dbReference type="Proteomes" id="UP000734854"/>
    </source>
</evidence>
<dbReference type="GO" id="GO:0046523">
    <property type="term" value="F:S-methyl-5-thioribose-1-phosphate isomerase activity"/>
    <property type="evidence" value="ECO:0007669"/>
    <property type="project" value="UniProtKB-UniRule"/>
</dbReference>
<keyword evidence="9" id="KW-1185">Reference proteome</keyword>
<sequence>MAAEINGSSPGTLQSICYERGSLRLLDQTRLPLETVYLDIKDSSDGWTAIRDMVVRGAPAIAIAAALSLAIEVFNLDFSGTPEDAASYLAKKLEYLVSSRPTAVNLSDAAEKLRSLVLKIAETANEAQTVFQAYVDAAETMLVDDVAANKAIGFHGASHLGSHLENMQKISVLTHCNTGSLATAGYGTALGVIRALQTEGWLTAFELVHDQIPATLIADSAVAALMKAGVVNAVVVGADRIAANGDTANKIGTYSVALSAYHHGIQFYVAAPITSIDLSISSGDQIVIEERSEKELLHSDGGRGKQVAASGISVWNPAFDVTPARLITAIFTEKGVIRKSSEDAFDIKGFIESANGIATDLGIRGNIFERLCSLSSIGGRDSLSSCELFCGFGSYDDSYGKEESNQNVSSSISLITEDTITTTTGISTSGSSSSFLTWTMKLASWNIRDFHKALKHFDKAMVNSHYPIDDYESYVDFAPLGFLSDHCCSKPKYSFGWCQLPQERMSQAQAAGLIALVTTKEIKEALFDIGANKAPDPDDFNAKFYMAAWDKIEDDFITTEGSFPFCYLGILLAMEKLHIANYGALLETITKKNSMGYTKSKGVTLGTLGSPPLPPTCGFLALRRAANMKLIEWFATKQNRSALAYEFFHPRMPNVPCFSMIWKSCILPKHHFIAWLLTHGKLRTTDNLPYEPKKMCVLCRQLKNPMPTFFFACAIAESLFDRIKR</sequence>
<proteinExistence type="inferred from homology"/>
<dbReference type="Proteomes" id="UP000734854">
    <property type="component" value="Unassembled WGS sequence"/>
</dbReference>
<evidence type="ECO:0000256" key="6">
    <source>
        <dbReference type="HAMAP-Rule" id="MF_03119"/>
    </source>
</evidence>
<reference evidence="8 9" key="1">
    <citation type="submission" date="2020-08" db="EMBL/GenBank/DDBJ databases">
        <title>Plant Genome Project.</title>
        <authorList>
            <person name="Zhang R.-G."/>
        </authorList>
    </citation>
    <scope>NUCLEOTIDE SEQUENCE [LARGE SCALE GENOMIC DNA]</scope>
    <source>
        <tissue evidence="8">Rhizome</tissue>
    </source>
</reference>
<dbReference type="NCBIfam" id="TIGR00512">
    <property type="entry name" value="salvage_mtnA"/>
    <property type="match status" value="1"/>
</dbReference>
<dbReference type="Pfam" id="PF13966">
    <property type="entry name" value="zf-RVT"/>
    <property type="match status" value="1"/>
</dbReference>
<comment type="similarity">
    <text evidence="6">Belongs to the eIF-2B alpha/beta/delta subunits family. MtnA subfamily.</text>
</comment>
<evidence type="ECO:0000259" key="7">
    <source>
        <dbReference type="Pfam" id="PF13966"/>
    </source>
</evidence>
<keyword evidence="4 6" id="KW-0413">Isomerase</keyword>
<keyword evidence="1 6" id="KW-0963">Cytoplasm</keyword>
<dbReference type="NCBIfam" id="NF004326">
    <property type="entry name" value="PRK05720.1"/>
    <property type="match status" value="1"/>
</dbReference>
<dbReference type="NCBIfam" id="TIGR00524">
    <property type="entry name" value="eIF-2B_rel"/>
    <property type="match status" value="1"/>
</dbReference>
<evidence type="ECO:0000256" key="1">
    <source>
        <dbReference type="ARBA" id="ARBA00022490"/>
    </source>
</evidence>
<dbReference type="SUPFAM" id="SSF100950">
    <property type="entry name" value="NagB/RpiA/CoA transferase-like"/>
    <property type="match status" value="1"/>
</dbReference>
<accession>A0A8J5GK98</accession>
<keyword evidence="3 6" id="KW-0486">Methionine biosynthesis</keyword>
<comment type="subcellular location">
    <subcellularLocation>
        <location evidence="6">Cytoplasm</location>
    </subcellularLocation>
    <subcellularLocation>
        <location evidence="6">Nucleus</location>
    </subcellularLocation>
</comment>
<organism evidence="8 9">
    <name type="scientific">Zingiber officinale</name>
    <name type="common">Ginger</name>
    <name type="synonym">Amomum zingiber</name>
    <dbReference type="NCBI Taxonomy" id="94328"/>
    <lineage>
        <taxon>Eukaryota</taxon>
        <taxon>Viridiplantae</taxon>
        <taxon>Streptophyta</taxon>
        <taxon>Embryophyta</taxon>
        <taxon>Tracheophyta</taxon>
        <taxon>Spermatophyta</taxon>
        <taxon>Magnoliopsida</taxon>
        <taxon>Liliopsida</taxon>
        <taxon>Zingiberales</taxon>
        <taxon>Zingiberaceae</taxon>
        <taxon>Zingiber</taxon>
    </lineage>
</organism>
<dbReference type="AlphaFoldDB" id="A0A8J5GK98"/>
<dbReference type="InterPro" id="IPR037171">
    <property type="entry name" value="NagB/RpiA_transferase-like"/>
</dbReference>
<comment type="catalytic activity">
    <reaction evidence="6">
        <text>5-(methylsulfanyl)-alpha-D-ribose 1-phosphate = 5-(methylsulfanyl)-D-ribulose 1-phosphate</text>
        <dbReference type="Rhea" id="RHEA:19989"/>
        <dbReference type="ChEBI" id="CHEBI:58533"/>
        <dbReference type="ChEBI" id="CHEBI:58548"/>
        <dbReference type="EC" id="5.3.1.23"/>
    </reaction>
</comment>
<dbReference type="Gene3D" id="3.40.50.10470">
    <property type="entry name" value="Translation initiation factor eif-2b, domain 2"/>
    <property type="match status" value="1"/>
</dbReference>
<dbReference type="PANTHER" id="PTHR43475">
    <property type="entry name" value="METHYLTHIORIBOSE-1-PHOSPHATE ISOMERASE"/>
    <property type="match status" value="1"/>
</dbReference>
<dbReference type="HAMAP" id="MF_01678">
    <property type="entry name" value="Salvage_MtnA"/>
    <property type="match status" value="1"/>
</dbReference>
<dbReference type="GO" id="GO:0005634">
    <property type="term" value="C:nucleus"/>
    <property type="evidence" value="ECO:0007669"/>
    <property type="project" value="UniProtKB-SubCell"/>
</dbReference>
<evidence type="ECO:0000256" key="3">
    <source>
        <dbReference type="ARBA" id="ARBA00023167"/>
    </source>
</evidence>
<comment type="caution">
    <text evidence="8">The sequence shown here is derived from an EMBL/GenBank/DDBJ whole genome shotgun (WGS) entry which is preliminary data.</text>
</comment>
<protein>
    <recommendedName>
        <fullName evidence="6">Methylthioribose-1-phosphate isomerase</fullName>
        <shortName evidence="6">M1Pi</shortName>
        <shortName evidence="6">MTR-1-P isomerase</shortName>
        <ecNumber evidence="6">5.3.1.23</ecNumber>
    </recommendedName>
    <alternativeName>
        <fullName evidence="6">S-methyl-5-thioribose-1-phosphate isomerase</fullName>
    </alternativeName>
    <alternativeName>
        <fullName evidence="6">Translation initiation factor eIF-2B subunit alpha/beta/delta-like protein</fullName>
    </alternativeName>
</protein>
<feature type="site" description="Transition state stabilizer" evidence="6">
    <location>
        <position position="176"/>
    </location>
</feature>
<evidence type="ECO:0000313" key="8">
    <source>
        <dbReference type="EMBL" id="KAG6508066.1"/>
    </source>
</evidence>
<dbReference type="GO" id="GO:0005737">
    <property type="term" value="C:cytoplasm"/>
    <property type="evidence" value="ECO:0007669"/>
    <property type="project" value="UniProtKB-SubCell"/>
</dbReference>
<comment type="function">
    <text evidence="6">Catalyzes the interconversion of methylthioribose-1-phosphate (MTR-1-P) into methylthioribulose-1-phosphate (MTRu-1-P).</text>
</comment>
<dbReference type="InterPro" id="IPR005251">
    <property type="entry name" value="IF-M1Pi"/>
</dbReference>
<dbReference type="PANTHER" id="PTHR43475:SF1">
    <property type="entry name" value="METHYLTHIORIBOSE-1-PHOSPHATE ISOMERASE"/>
    <property type="match status" value="1"/>
</dbReference>
<comment type="pathway">
    <text evidence="6">Amino-acid biosynthesis; L-methionine biosynthesis via salvage pathway; L-methionine from S-methyl-5-thio-alpha-D-ribose 1-phosphate: step 1/6.</text>
</comment>
<keyword evidence="5 6" id="KW-0539">Nucleus</keyword>
<name>A0A8J5GK98_ZINOF</name>
<evidence type="ECO:0000256" key="2">
    <source>
        <dbReference type="ARBA" id="ARBA00022605"/>
    </source>
</evidence>
<dbReference type="InterPro" id="IPR042529">
    <property type="entry name" value="IF_2B-like_C"/>
</dbReference>
<dbReference type="InterPro" id="IPR026960">
    <property type="entry name" value="RVT-Znf"/>
</dbReference>
<keyword evidence="2 6" id="KW-0028">Amino-acid biosynthesis</keyword>
<dbReference type="Pfam" id="PF01008">
    <property type="entry name" value="IF-2B"/>
    <property type="match status" value="1"/>
</dbReference>
<dbReference type="GO" id="GO:0019509">
    <property type="term" value="P:L-methionine salvage from methylthioadenosine"/>
    <property type="evidence" value="ECO:0007669"/>
    <property type="project" value="UniProtKB-UniRule"/>
</dbReference>
<dbReference type="FunFam" id="1.20.120.420:FF:000002">
    <property type="entry name" value="Methylthioribose-1-phosphate isomerase"/>
    <property type="match status" value="1"/>
</dbReference>
<feature type="active site" description="Proton donor" evidence="6">
    <location>
        <position position="239"/>
    </location>
</feature>
<feature type="domain" description="Reverse transcriptase zinc-binding" evidence="7">
    <location>
        <begin position="643"/>
        <end position="718"/>
    </location>
</feature>
<evidence type="ECO:0000256" key="5">
    <source>
        <dbReference type="ARBA" id="ARBA00023242"/>
    </source>
</evidence>
<dbReference type="InterPro" id="IPR000649">
    <property type="entry name" value="IF-2B-related"/>
</dbReference>
<gene>
    <name evidence="8" type="ORF">ZIOFF_033423</name>
</gene>
<dbReference type="InterPro" id="IPR027363">
    <property type="entry name" value="M1Pi_N"/>
</dbReference>
<dbReference type="EC" id="5.3.1.23" evidence="6"/>
<dbReference type="UniPathway" id="UPA00904">
    <property type="reaction ID" value="UER00874"/>
</dbReference>
<dbReference type="InterPro" id="IPR011559">
    <property type="entry name" value="Initiation_fac_2B_a/b/d"/>
</dbReference>